<evidence type="ECO:0000313" key="4">
    <source>
        <dbReference type="Proteomes" id="UP000470875"/>
    </source>
</evidence>
<feature type="active site" description="Tele-phosphohistidine intermediate" evidence="1">
    <location>
        <position position="9"/>
    </location>
</feature>
<dbReference type="AlphaFoldDB" id="A0A6N7VUI8"/>
<dbReference type="Proteomes" id="UP000470875">
    <property type="component" value="Unassembled WGS sequence"/>
</dbReference>
<dbReference type="CDD" id="cd07067">
    <property type="entry name" value="HP_PGM_like"/>
    <property type="match status" value="1"/>
</dbReference>
<dbReference type="InterPro" id="IPR029033">
    <property type="entry name" value="His_PPase_superfam"/>
</dbReference>
<proteinExistence type="predicted"/>
<reference evidence="3 4" key="1">
    <citation type="submission" date="2019-08" db="EMBL/GenBank/DDBJ databases">
        <title>In-depth cultivation of the pig gut microbiome towards novel bacterial diversity and tailored functional studies.</title>
        <authorList>
            <person name="Wylensek D."/>
            <person name="Hitch T.C.A."/>
            <person name="Clavel T."/>
        </authorList>
    </citation>
    <scope>NUCLEOTIDE SEQUENCE [LARGE SCALE GENOMIC DNA]</scope>
    <source>
        <strain evidence="3 4">WB03_NA08</strain>
    </source>
</reference>
<dbReference type="Pfam" id="PF00300">
    <property type="entry name" value="His_Phos_1"/>
    <property type="match status" value="1"/>
</dbReference>
<dbReference type="GO" id="GO:0005737">
    <property type="term" value="C:cytoplasm"/>
    <property type="evidence" value="ECO:0007669"/>
    <property type="project" value="TreeGrafter"/>
</dbReference>
<dbReference type="SUPFAM" id="SSF53254">
    <property type="entry name" value="Phosphoglycerate mutase-like"/>
    <property type="match status" value="1"/>
</dbReference>
<sequence length="206" mass="22997">MKTLYIVTHPEATHHVEDRVGGWYDSDLTARGLETAAGIGKEMAARIPRTESVELYSSDLRRAAQTAAAIEENLGTSPVFDVRLREKSYGIAEGKSEGWLRDRFRTPPLAGERLRHEEGIEGAETMYEFACRVYEVMGEILDRPCSHHIISTHGGVLTFAAAAFLRLPINELGFMRLQAPPGTITVLREDDYFHNRSLVELGTPAR</sequence>
<feature type="binding site" evidence="2">
    <location>
        <position position="62"/>
    </location>
    <ligand>
        <name>substrate</name>
    </ligand>
</feature>
<organism evidence="3 4">
    <name type="scientific">Scrofimicrobium canadense</name>
    <dbReference type="NCBI Taxonomy" id="2652290"/>
    <lineage>
        <taxon>Bacteria</taxon>
        <taxon>Bacillati</taxon>
        <taxon>Actinomycetota</taxon>
        <taxon>Actinomycetes</taxon>
        <taxon>Actinomycetales</taxon>
        <taxon>Actinomycetaceae</taxon>
        <taxon>Scrofimicrobium</taxon>
    </lineage>
</organism>
<dbReference type="PANTHER" id="PTHR48100:SF1">
    <property type="entry name" value="HISTIDINE PHOSPHATASE FAMILY PROTEIN-RELATED"/>
    <property type="match status" value="1"/>
</dbReference>
<dbReference type="InterPro" id="IPR013078">
    <property type="entry name" value="His_Pase_superF_clade-1"/>
</dbReference>
<dbReference type="Gene3D" id="3.40.50.1240">
    <property type="entry name" value="Phosphoglycerate mutase-like"/>
    <property type="match status" value="1"/>
</dbReference>
<comment type="caution">
    <text evidence="3">The sequence shown here is derived from an EMBL/GenBank/DDBJ whole genome shotgun (WGS) entry which is preliminary data.</text>
</comment>
<feature type="binding site" evidence="2">
    <location>
        <begin position="86"/>
        <end position="89"/>
    </location>
    <ligand>
        <name>substrate</name>
    </ligand>
</feature>
<dbReference type="GO" id="GO:0016791">
    <property type="term" value="F:phosphatase activity"/>
    <property type="evidence" value="ECO:0007669"/>
    <property type="project" value="TreeGrafter"/>
</dbReference>
<evidence type="ECO:0000313" key="3">
    <source>
        <dbReference type="EMBL" id="MSS85459.1"/>
    </source>
</evidence>
<dbReference type="PANTHER" id="PTHR48100">
    <property type="entry name" value="BROAD-SPECIFICITY PHOSPHATASE YOR283W-RELATED"/>
    <property type="match status" value="1"/>
</dbReference>
<evidence type="ECO:0000256" key="2">
    <source>
        <dbReference type="PIRSR" id="PIRSR613078-2"/>
    </source>
</evidence>
<evidence type="ECO:0000256" key="1">
    <source>
        <dbReference type="PIRSR" id="PIRSR613078-1"/>
    </source>
</evidence>
<dbReference type="RefSeq" id="WP_154546705.1">
    <property type="nucleotide sequence ID" value="NZ_VULO01000020.1"/>
</dbReference>
<keyword evidence="4" id="KW-1185">Reference proteome</keyword>
<accession>A0A6N7VUI8</accession>
<dbReference type="SMART" id="SM00855">
    <property type="entry name" value="PGAM"/>
    <property type="match status" value="1"/>
</dbReference>
<dbReference type="InterPro" id="IPR050275">
    <property type="entry name" value="PGM_Phosphatase"/>
</dbReference>
<protein>
    <submittedName>
        <fullName evidence="3">Histidine phosphatase family protein</fullName>
    </submittedName>
</protein>
<dbReference type="EMBL" id="VULO01000020">
    <property type="protein sequence ID" value="MSS85459.1"/>
    <property type="molecule type" value="Genomic_DNA"/>
</dbReference>
<feature type="active site" description="Proton donor/acceptor" evidence="1">
    <location>
        <position position="86"/>
    </location>
</feature>
<name>A0A6N7VUI8_9ACTO</name>
<gene>
    <name evidence="3" type="ORF">FYJ24_12045</name>
</gene>